<reference evidence="4 5" key="1">
    <citation type="submission" date="2018-04" db="EMBL/GenBank/DDBJ databases">
        <authorList>
            <person name="Vogel A."/>
        </authorList>
    </citation>
    <scope>NUCLEOTIDE SEQUENCE [LARGE SCALE GENOMIC DNA]</scope>
</reference>
<evidence type="ECO:0008006" key="6">
    <source>
        <dbReference type="Google" id="ProtNLM"/>
    </source>
</evidence>
<dbReference type="Gene3D" id="3.20.20.80">
    <property type="entry name" value="Glycosidases"/>
    <property type="match status" value="1"/>
</dbReference>
<name>A0A484LJ08_9ASTE</name>
<dbReference type="InterPro" id="IPR001360">
    <property type="entry name" value="Glyco_hydro_1"/>
</dbReference>
<gene>
    <name evidence="4" type="ORF">CCAM_LOCUS18219</name>
</gene>
<evidence type="ECO:0000313" key="4">
    <source>
        <dbReference type="EMBL" id="VFQ76443.1"/>
    </source>
</evidence>
<sequence>MAPNRPLSLLLLLLLAAAASASSSSNNVKAAGVVPSTHFAAPFNRTSFPSDFVFGASSAAYQIEGGALEDGKGPSIWDTFTHKHPE</sequence>
<feature type="signal peptide" evidence="3">
    <location>
        <begin position="1"/>
        <end position="21"/>
    </location>
</feature>
<dbReference type="PROSITE" id="PS00653">
    <property type="entry name" value="GLYCOSYL_HYDROL_F1_2"/>
    <property type="match status" value="1"/>
</dbReference>
<dbReference type="OrthoDB" id="1305371at2759"/>
<evidence type="ECO:0000256" key="1">
    <source>
        <dbReference type="ARBA" id="ARBA00010838"/>
    </source>
</evidence>
<organism evidence="4 5">
    <name type="scientific">Cuscuta campestris</name>
    <dbReference type="NCBI Taxonomy" id="132261"/>
    <lineage>
        <taxon>Eukaryota</taxon>
        <taxon>Viridiplantae</taxon>
        <taxon>Streptophyta</taxon>
        <taxon>Embryophyta</taxon>
        <taxon>Tracheophyta</taxon>
        <taxon>Spermatophyta</taxon>
        <taxon>Magnoliopsida</taxon>
        <taxon>eudicotyledons</taxon>
        <taxon>Gunneridae</taxon>
        <taxon>Pentapetalae</taxon>
        <taxon>asterids</taxon>
        <taxon>lamiids</taxon>
        <taxon>Solanales</taxon>
        <taxon>Convolvulaceae</taxon>
        <taxon>Cuscuteae</taxon>
        <taxon>Cuscuta</taxon>
        <taxon>Cuscuta subgen. Grammica</taxon>
        <taxon>Cuscuta sect. Cleistogrammica</taxon>
    </lineage>
</organism>
<dbReference type="GO" id="GO:0005975">
    <property type="term" value="P:carbohydrate metabolic process"/>
    <property type="evidence" value="ECO:0007669"/>
    <property type="project" value="InterPro"/>
</dbReference>
<dbReference type="InterPro" id="IPR017853">
    <property type="entry name" value="GH"/>
</dbReference>
<keyword evidence="3" id="KW-0732">Signal</keyword>
<dbReference type="GO" id="GO:0004553">
    <property type="term" value="F:hydrolase activity, hydrolyzing O-glycosyl compounds"/>
    <property type="evidence" value="ECO:0007669"/>
    <property type="project" value="InterPro"/>
</dbReference>
<evidence type="ECO:0000256" key="2">
    <source>
        <dbReference type="ARBA" id="ARBA00022801"/>
    </source>
</evidence>
<keyword evidence="5" id="KW-1185">Reference proteome</keyword>
<accession>A0A484LJ08</accession>
<dbReference type="Pfam" id="PF00232">
    <property type="entry name" value="Glyco_hydro_1"/>
    <property type="match status" value="1"/>
</dbReference>
<comment type="similarity">
    <text evidence="1">Belongs to the glycosyl hydrolase 1 family.</text>
</comment>
<proteinExistence type="inferred from homology"/>
<dbReference type="InterPro" id="IPR033132">
    <property type="entry name" value="GH_1_N_CS"/>
</dbReference>
<evidence type="ECO:0000256" key="3">
    <source>
        <dbReference type="SAM" id="SignalP"/>
    </source>
</evidence>
<feature type="chain" id="PRO_5019722809" description="Beta-glucosidase" evidence="3">
    <location>
        <begin position="22"/>
        <end position="86"/>
    </location>
</feature>
<dbReference type="EMBL" id="OOIL02001545">
    <property type="protein sequence ID" value="VFQ76443.1"/>
    <property type="molecule type" value="Genomic_DNA"/>
</dbReference>
<dbReference type="Proteomes" id="UP000595140">
    <property type="component" value="Unassembled WGS sequence"/>
</dbReference>
<evidence type="ECO:0000313" key="5">
    <source>
        <dbReference type="Proteomes" id="UP000595140"/>
    </source>
</evidence>
<keyword evidence="2" id="KW-0378">Hydrolase</keyword>
<protein>
    <recommendedName>
        <fullName evidence="6">Beta-glucosidase</fullName>
    </recommendedName>
</protein>
<dbReference type="SUPFAM" id="SSF51445">
    <property type="entry name" value="(Trans)glycosidases"/>
    <property type="match status" value="1"/>
</dbReference>
<dbReference type="AlphaFoldDB" id="A0A484LJ08"/>